<dbReference type="FunCoup" id="A0A6P7J3Q1">
    <property type="interactions" value="2"/>
</dbReference>
<dbReference type="RefSeq" id="XP_028271319.1">
    <property type="nucleotide sequence ID" value="XM_028415518.1"/>
</dbReference>
<dbReference type="InterPro" id="IPR004360">
    <property type="entry name" value="Glyas_Fos-R_dOase_dom"/>
</dbReference>
<organism evidence="4 5">
    <name type="scientific">Parambassis ranga</name>
    <name type="common">Indian glassy fish</name>
    <dbReference type="NCBI Taxonomy" id="210632"/>
    <lineage>
        <taxon>Eukaryota</taxon>
        <taxon>Metazoa</taxon>
        <taxon>Chordata</taxon>
        <taxon>Craniata</taxon>
        <taxon>Vertebrata</taxon>
        <taxon>Euteleostomi</taxon>
        <taxon>Actinopterygii</taxon>
        <taxon>Neopterygii</taxon>
        <taxon>Teleostei</taxon>
        <taxon>Neoteleostei</taxon>
        <taxon>Acanthomorphata</taxon>
        <taxon>Ovalentaria</taxon>
        <taxon>Ambassidae</taxon>
        <taxon>Parambassis</taxon>
    </lineage>
</organism>
<dbReference type="Gene3D" id="3.10.180.10">
    <property type="entry name" value="2,3-Dihydroxybiphenyl 1,2-Dioxygenase, domain 1"/>
    <property type="match status" value="1"/>
</dbReference>
<evidence type="ECO:0000313" key="4">
    <source>
        <dbReference type="Proteomes" id="UP000515145"/>
    </source>
</evidence>
<keyword evidence="4" id="KW-1185">Reference proteome</keyword>
<dbReference type="PANTHER" id="PTHR21366">
    <property type="entry name" value="GLYOXALASE FAMILY PROTEIN"/>
    <property type="match status" value="1"/>
</dbReference>
<accession>A0A6P7J3Q1</accession>
<dbReference type="GeneID" id="114442180"/>
<evidence type="ECO:0000313" key="5">
    <source>
        <dbReference type="RefSeq" id="XP_028271319.1"/>
    </source>
</evidence>
<sequence length="170" mass="18457">MALLAARSFMSHFQKSCLKIVSIQTPGLVRLKGTCPIELSHLDHLVLTVKSVPNTVTFYTTVLGMEVITFKGNRKALGFGKQKFNLHQLGQEFEPKAKHPTSGSADLCLITKTPLDTVAAHLKVCGVSIEEGPVERTGAVGTITSLYFRDPDHNLIEVSNYSQSEADGSS</sequence>
<dbReference type="PROSITE" id="PS51819">
    <property type="entry name" value="VOC"/>
    <property type="match status" value="1"/>
</dbReference>
<proteinExistence type="inferred from homology"/>
<dbReference type="InterPro" id="IPR050383">
    <property type="entry name" value="GlyoxalaseI/FosfomycinResist"/>
</dbReference>
<dbReference type="OrthoDB" id="5371818at2759"/>
<comment type="similarity">
    <text evidence="1">Belongs to the glyoxalase I family.</text>
</comment>
<protein>
    <recommendedName>
        <fullName evidence="2">Glyoxalase domain-containing protein 5</fullName>
    </recommendedName>
</protein>
<dbReference type="AlphaFoldDB" id="A0A6P7J3Q1"/>
<gene>
    <name evidence="5" type="primary">glod5</name>
</gene>
<dbReference type="InParanoid" id="A0A6P7J3Q1"/>
<reference evidence="5" key="1">
    <citation type="submission" date="2025-08" db="UniProtKB">
        <authorList>
            <consortium name="RefSeq"/>
        </authorList>
    </citation>
    <scope>IDENTIFICATION</scope>
</reference>
<dbReference type="CTD" id="392465"/>
<dbReference type="InterPro" id="IPR037523">
    <property type="entry name" value="VOC_core"/>
</dbReference>
<dbReference type="InterPro" id="IPR029068">
    <property type="entry name" value="Glyas_Bleomycin-R_OHBP_Dase"/>
</dbReference>
<dbReference type="CDD" id="cd07253">
    <property type="entry name" value="GLOD5"/>
    <property type="match status" value="1"/>
</dbReference>
<dbReference type="Proteomes" id="UP000515145">
    <property type="component" value="Chromosome 10"/>
</dbReference>
<name>A0A6P7J3Q1_9TELE</name>
<feature type="domain" description="VOC" evidence="3">
    <location>
        <begin position="41"/>
        <end position="161"/>
    </location>
</feature>
<evidence type="ECO:0000259" key="3">
    <source>
        <dbReference type="PROSITE" id="PS51819"/>
    </source>
</evidence>
<dbReference type="Pfam" id="PF00903">
    <property type="entry name" value="Glyoxalase"/>
    <property type="match status" value="1"/>
</dbReference>
<dbReference type="SUPFAM" id="SSF54593">
    <property type="entry name" value="Glyoxalase/Bleomycin resistance protein/Dihydroxybiphenyl dioxygenase"/>
    <property type="match status" value="1"/>
</dbReference>
<evidence type="ECO:0000256" key="2">
    <source>
        <dbReference type="ARBA" id="ARBA00040140"/>
    </source>
</evidence>
<evidence type="ECO:0000256" key="1">
    <source>
        <dbReference type="ARBA" id="ARBA00010363"/>
    </source>
</evidence>
<dbReference type="PANTHER" id="PTHR21366:SF14">
    <property type="entry name" value="GLYOXALASE DOMAIN-CONTAINING PROTEIN 5"/>
    <property type="match status" value="1"/>
</dbReference>